<feature type="domain" description="HTH araC/xylS-type" evidence="4">
    <location>
        <begin position="187"/>
        <end position="284"/>
    </location>
</feature>
<proteinExistence type="predicted"/>
<sequence length="286" mass="32124">MPIPAVGKDENRIVDKPEYTLSSLEQVPPQEAFEPVLAGHLMVVHRTKEPVRVFERSDGYSGEGVALPGHINLFSAGDMSLCQWDRELDFYRLDLSPDLVHKVAGELELPGGAGQIDFATQIRLQDERIVQLVRWLHEEQQSGGPGGRLYSDSLMRMLTVHMVDRYSTGTKAGSQAARHKLGKNQLDQVLQYIDAFLDQDISLEDLAAAAHISSSHLVRLFKQTTGLPPHQYVIRERIRRSQQLLLSGLPVHEVAAALNFSDQSHFHRHFKRVLGVTPRQFVLGSR</sequence>
<dbReference type="PANTHER" id="PTHR46796:SF6">
    <property type="entry name" value="ARAC SUBFAMILY"/>
    <property type="match status" value="1"/>
</dbReference>
<dbReference type="EMBL" id="JACHXJ010000007">
    <property type="protein sequence ID" value="MBB3131570.1"/>
    <property type="molecule type" value="Genomic_DNA"/>
</dbReference>
<protein>
    <submittedName>
        <fullName evidence="5">AraC family transcriptional regulator</fullName>
    </submittedName>
</protein>
<evidence type="ECO:0000259" key="4">
    <source>
        <dbReference type="PROSITE" id="PS01124"/>
    </source>
</evidence>
<accession>A0A839U1C3</accession>
<dbReference type="InterPro" id="IPR009057">
    <property type="entry name" value="Homeodomain-like_sf"/>
</dbReference>
<dbReference type="Pfam" id="PF12833">
    <property type="entry name" value="HTH_18"/>
    <property type="match status" value="1"/>
</dbReference>
<dbReference type="InterPro" id="IPR018062">
    <property type="entry name" value="HTH_AraC-typ_CS"/>
</dbReference>
<dbReference type="InterPro" id="IPR050204">
    <property type="entry name" value="AraC_XylS_family_regulators"/>
</dbReference>
<dbReference type="PROSITE" id="PS01124">
    <property type="entry name" value="HTH_ARAC_FAMILY_2"/>
    <property type="match status" value="1"/>
</dbReference>
<evidence type="ECO:0000313" key="6">
    <source>
        <dbReference type="Proteomes" id="UP000517523"/>
    </source>
</evidence>
<dbReference type="GO" id="GO:0043565">
    <property type="term" value="F:sequence-specific DNA binding"/>
    <property type="evidence" value="ECO:0007669"/>
    <property type="project" value="InterPro"/>
</dbReference>
<evidence type="ECO:0000313" key="5">
    <source>
        <dbReference type="EMBL" id="MBB3131570.1"/>
    </source>
</evidence>
<dbReference type="Gene3D" id="1.10.10.60">
    <property type="entry name" value="Homeodomain-like"/>
    <property type="match status" value="2"/>
</dbReference>
<dbReference type="GO" id="GO:0003700">
    <property type="term" value="F:DNA-binding transcription factor activity"/>
    <property type="evidence" value="ECO:0007669"/>
    <property type="project" value="InterPro"/>
</dbReference>
<reference evidence="5 6" key="1">
    <citation type="submission" date="2020-08" db="EMBL/GenBank/DDBJ databases">
        <title>Genomic Encyclopedia of Type Strains, Phase III (KMG-III): the genomes of soil and plant-associated and newly described type strains.</title>
        <authorList>
            <person name="Whitman W."/>
        </authorList>
    </citation>
    <scope>NUCLEOTIDE SEQUENCE [LARGE SCALE GENOMIC DNA]</scope>
    <source>
        <strain evidence="5 6">CECT 5831</strain>
    </source>
</reference>
<organism evidence="5 6">
    <name type="scientific">Paenibacillus rhizosphaerae</name>
    <dbReference type="NCBI Taxonomy" id="297318"/>
    <lineage>
        <taxon>Bacteria</taxon>
        <taxon>Bacillati</taxon>
        <taxon>Bacillota</taxon>
        <taxon>Bacilli</taxon>
        <taxon>Bacillales</taxon>
        <taxon>Paenibacillaceae</taxon>
        <taxon>Paenibacillus</taxon>
    </lineage>
</organism>
<keyword evidence="2" id="KW-0238">DNA-binding</keyword>
<evidence type="ECO:0000256" key="2">
    <source>
        <dbReference type="ARBA" id="ARBA00023125"/>
    </source>
</evidence>
<keyword evidence="1" id="KW-0805">Transcription regulation</keyword>
<comment type="caution">
    <text evidence="5">The sequence shown here is derived from an EMBL/GenBank/DDBJ whole genome shotgun (WGS) entry which is preliminary data.</text>
</comment>
<dbReference type="AlphaFoldDB" id="A0A839U1C3"/>
<name>A0A839U1C3_9BACL</name>
<dbReference type="PANTHER" id="PTHR46796">
    <property type="entry name" value="HTH-TYPE TRANSCRIPTIONAL ACTIVATOR RHAS-RELATED"/>
    <property type="match status" value="1"/>
</dbReference>
<evidence type="ECO:0000256" key="1">
    <source>
        <dbReference type="ARBA" id="ARBA00023015"/>
    </source>
</evidence>
<dbReference type="Proteomes" id="UP000517523">
    <property type="component" value="Unassembled WGS sequence"/>
</dbReference>
<keyword evidence="3" id="KW-0804">Transcription</keyword>
<dbReference type="SMART" id="SM00342">
    <property type="entry name" value="HTH_ARAC"/>
    <property type="match status" value="1"/>
</dbReference>
<dbReference type="SUPFAM" id="SSF46689">
    <property type="entry name" value="Homeodomain-like"/>
    <property type="match status" value="2"/>
</dbReference>
<dbReference type="PROSITE" id="PS00041">
    <property type="entry name" value="HTH_ARAC_FAMILY_1"/>
    <property type="match status" value="1"/>
</dbReference>
<evidence type="ECO:0000256" key="3">
    <source>
        <dbReference type="ARBA" id="ARBA00023163"/>
    </source>
</evidence>
<gene>
    <name evidence="5" type="ORF">FHS19_006293</name>
</gene>
<dbReference type="RefSeq" id="WP_204797561.1">
    <property type="nucleotide sequence ID" value="NZ_JACHXJ010000007.1"/>
</dbReference>
<dbReference type="InterPro" id="IPR018060">
    <property type="entry name" value="HTH_AraC"/>
</dbReference>